<evidence type="ECO:0000256" key="4">
    <source>
        <dbReference type="HAMAP-Rule" id="MF_01420"/>
    </source>
</evidence>
<dbReference type="PANTHER" id="PTHR37307:SF1">
    <property type="entry name" value="CELL DIVISION PROTEIN WHIA-RELATED"/>
    <property type="match status" value="1"/>
</dbReference>
<feature type="domain" description="WhiA LAGLIDADG-like" evidence="6">
    <location>
        <begin position="125"/>
        <end position="210"/>
    </location>
</feature>
<evidence type="ECO:0000259" key="6">
    <source>
        <dbReference type="Pfam" id="PF14527"/>
    </source>
</evidence>
<evidence type="ECO:0000256" key="3">
    <source>
        <dbReference type="ARBA" id="ARBA00023306"/>
    </source>
</evidence>
<dbReference type="Gene3D" id="3.10.28.10">
    <property type="entry name" value="Homing endonucleases"/>
    <property type="match status" value="1"/>
</dbReference>
<reference evidence="8" key="1">
    <citation type="submission" date="2018-02" db="EMBL/GenBank/DDBJ databases">
        <authorList>
            <person name="Holder M.E."/>
            <person name="Ajami N.J."/>
            <person name="Petrosino J.F."/>
        </authorList>
    </citation>
    <scope>NUCLEOTIDE SEQUENCE [LARGE SCALE GENOMIC DNA]</scope>
    <source>
        <strain evidence="8">CCUG 47711</strain>
    </source>
</reference>
<name>A0A2S0KND4_9FIRM</name>
<proteinExistence type="inferred from homology"/>
<dbReference type="Pfam" id="PF14527">
    <property type="entry name" value="LAGLIDADG_WhiA"/>
    <property type="match status" value="1"/>
</dbReference>
<comment type="similarity">
    <text evidence="4">Belongs to the WhiA family.</text>
</comment>
<dbReference type="PANTHER" id="PTHR37307">
    <property type="entry name" value="CELL DIVISION PROTEIN WHIA-RELATED"/>
    <property type="match status" value="1"/>
</dbReference>
<dbReference type="KEGG" id="fsa:C5Q98_04535"/>
<keyword evidence="2 4" id="KW-0238">DNA-binding</keyword>
<gene>
    <name evidence="4 7" type="primary">whiA</name>
    <name evidence="7" type="ORF">C5Q98_04535</name>
</gene>
<dbReference type="GO" id="GO:0043937">
    <property type="term" value="P:regulation of sporulation"/>
    <property type="evidence" value="ECO:0007669"/>
    <property type="project" value="InterPro"/>
</dbReference>
<evidence type="ECO:0000256" key="1">
    <source>
        <dbReference type="ARBA" id="ARBA00022618"/>
    </source>
</evidence>
<dbReference type="InterPro" id="IPR039518">
    <property type="entry name" value="WhiA_LAGLIDADG_dom"/>
</dbReference>
<dbReference type="RefSeq" id="WP_106012484.1">
    <property type="nucleotide sequence ID" value="NZ_CP027226.1"/>
</dbReference>
<protein>
    <recommendedName>
        <fullName evidence="4">Probable cell division protein WhiA</fullName>
    </recommendedName>
</protein>
<keyword evidence="1 4" id="KW-0132">Cell division</keyword>
<dbReference type="GO" id="GO:0003677">
    <property type="term" value="F:DNA binding"/>
    <property type="evidence" value="ECO:0007669"/>
    <property type="project" value="UniProtKB-UniRule"/>
</dbReference>
<dbReference type="OrthoDB" id="401278at2"/>
<organism evidence="7 8">
    <name type="scientific">Fastidiosipila sanguinis</name>
    <dbReference type="NCBI Taxonomy" id="236753"/>
    <lineage>
        <taxon>Bacteria</taxon>
        <taxon>Bacillati</taxon>
        <taxon>Bacillota</taxon>
        <taxon>Clostridia</taxon>
        <taxon>Eubacteriales</taxon>
        <taxon>Oscillospiraceae</taxon>
        <taxon>Fastidiosipila</taxon>
    </lineage>
</organism>
<evidence type="ECO:0000256" key="2">
    <source>
        <dbReference type="ARBA" id="ARBA00023125"/>
    </source>
</evidence>
<dbReference type="NCBIfam" id="TIGR00647">
    <property type="entry name" value="DNA_bind_WhiA"/>
    <property type="match status" value="1"/>
</dbReference>
<evidence type="ECO:0000313" key="7">
    <source>
        <dbReference type="EMBL" id="AVM42528.1"/>
    </source>
</evidence>
<keyword evidence="3 4" id="KW-0131">Cell cycle</keyword>
<evidence type="ECO:0000259" key="5">
    <source>
        <dbReference type="Pfam" id="PF02650"/>
    </source>
</evidence>
<evidence type="ECO:0000313" key="8">
    <source>
        <dbReference type="Proteomes" id="UP000237947"/>
    </source>
</evidence>
<dbReference type="InterPro" id="IPR003802">
    <property type="entry name" value="Sporulation_regulator_WhiA"/>
</dbReference>
<dbReference type="Proteomes" id="UP000237947">
    <property type="component" value="Chromosome"/>
</dbReference>
<dbReference type="InterPro" id="IPR023054">
    <property type="entry name" value="Sporulation_regulator_WhiA_C"/>
</dbReference>
<keyword evidence="8" id="KW-1185">Reference proteome</keyword>
<comment type="function">
    <text evidence="4">Involved in cell division and chromosome segregation.</text>
</comment>
<dbReference type="GO" id="GO:0051301">
    <property type="term" value="P:cell division"/>
    <property type="evidence" value="ECO:0007669"/>
    <property type="project" value="UniProtKB-UniRule"/>
</dbReference>
<accession>A0A2S0KND4</accession>
<dbReference type="Pfam" id="PF02650">
    <property type="entry name" value="HTH_WhiA"/>
    <property type="match status" value="1"/>
</dbReference>
<dbReference type="InterPro" id="IPR027434">
    <property type="entry name" value="Homing_endonucl"/>
</dbReference>
<sequence length="306" mass="35071">MSRSESFSQKVKKELCAVEQVNLNDKSLHLAFSLASSASFRSHKIIFKCYNTNYIELIKSYIDDVLDVDYILEEKKTQSSFEFSSKVAVEAVFDLLETELDFNWVRGQINRDIADFNQEERIDILRSAFLMNGSMACPEQSYQLELALKRLSVKNFLHELLVDENIEVSSGSNAFFLYLRTGDDIAEFLGLIGAHRSLLDFENIRVKKKVNEDVNRIVNFDNANLQRVADSTARQILALKKLNDIGAYQMLPEDLKEVANLRLKFPGYSLSDLAAEMEPSISKSGMYHRLAKLEKWINDYFKSNAD</sequence>
<dbReference type="HAMAP" id="MF_01420">
    <property type="entry name" value="HTH_type_WhiA"/>
    <property type="match status" value="1"/>
</dbReference>
<feature type="domain" description="Sporulation regulator WhiA C-terminal" evidence="5">
    <location>
        <begin position="214"/>
        <end position="295"/>
    </location>
</feature>
<dbReference type="EMBL" id="CP027226">
    <property type="protein sequence ID" value="AVM42528.1"/>
    <property type="molecule type" value="Genomic_DNA"/>
</dbReference>
<dbReference type="AlphaFoldDB" id="A0A2S0KND4"/>